<comment type="caution">
    <text evidence="1">The sequence shown here is derived from an EMBL/GenBank/DDBJ whole genome shotgun (WGS) entry which is preliminary data.</text>
</comment>
<dbReference type="Proteomes" id="UP001424441">
    <property type="component" value="Unassembled WGS sequence"/>
</dbReference>
<evidence type="ECO:0008006" key="3">
    <source>
        <dbReference type="Google" id="ProtNLM"/>
    </source>
</evidence>
<organism evidence="1 2">
    <name type="scientific">Paenochrobactrum glaciei</name>
    <dbReference type="NCBI Taxonomy" id="486407"/>
    <lineage>
        <taxon>Bacteria</taxon>
        <taxon>Pseudomonadati</taxon>
        <taxon>Pseudomonadota</taxon>
        <taxon>Alphaproteobacteria</taxon>
        <taxon>Hyphomicrobiales</taxon>
        <taxon>Brucellaceae</taxon>
        <taxon>Paenochrobactrum</taxon>
    </lineage>
</organism>
<sequence length="122" mass="12009">MNPLLIKAYRALAVVAPYAIVKAGIEGVAPASSNTDPLIGTSNSMGAPADGLVDVVQVGLGEVVCGGIVKFGDPLTSNADGAAITAEAEAGKAVRTIGFAMSDGVANDIIPYQVAPGIIASA</sequence>
<keyword evidence="2" id="KW-1185">Reference proteome</keyword>
<gene>
    <name evidence="1" type="ORF">GCM10008943_14130</name>
</gene>
<protein>
    <recommendedName>
        <fullName evidence="3">DUF2190 domain-containing protein</fullName>
    </recommendedName>
</protein>
<reference evidence="1 2" key="1">
    <citation type="journal article" date="2019" name="Int. J. Syst. Evol. Microbiol.">
        <title>The Global Catalogue of Microorganisms (GCM) 10K type strain sequencing project: providing services to taxonomists for standard genome sequencing and annotation.</title>
        <authorList>
            <consortium name="The Broad Institute Genomics Platform"/>
            <consortium name="The Broad Institute Genome Sequencing Center for Infectious Disease"/>
            <person name="Wu L."/>
            <person name="Ma J."/>
        </authorList>
    </citation>
    <scope>NUCLEOTIDE SEQUENCE [LARGE SCALE GENOMIC DNA]</scope>
    <source>
        <strain evidence="1 2">JCM 15115</strain>
    </source>
</reference>
<evidence type="ECO:0000313" key="2">
    <source>
        <dbReference type="Proteomes" id="UP001424441"/>
    </source>
</evidence>
<evidence type="ECO:0000313" key="1">
    <source>
        <dbReference type="EMBL" id="GAA0600107.1"/>
    </source>
</evidence>
<proteinExistence type="predicted"/>
<dbReference type="RefSeq" id="WP_343803686.1">
    <property type="nucleotide sequence ID" value="NZ_BAAADE010000002.1"/>
</dbReference>
<dbReference type="EMBL" id="BAAADE010000002">
    <property type="protein sequence ID" value="GAA0600107.1"/>
    <property type="molecule type" value="Genomic_DNA"/>
</dbReference>
<name>A0ABN1FY05_9HYPH</name>
<accession>A0ABN1FY05</accession>